<dbReference type="AlphaFoldDB" id="A0A8K1C297"/>
<dbReference type="Proteomes" id="UP000794436">
    <property type="component" value="Unassembled WGS sequence"/>
</dbReference>
<keyword evidence="2" id="KW-0812">Transmembrane</keyword>
<comment type="caution">
    <text evidence="3">The sequence shown here is derived from an EMBL/GenBank/DDBJ whole genome shotgun (WGS) entry which is preliminary data.</text>
</comment>
<keyword evidence="2" id="KW-1133">Transmembrane helix</keyword>
<evidence type="ECO:0000313" key="4">
    <source>
        <dbReference type="Proteomes" id="UP000794436"/>
    </source>
</evidence>
<keyword evidence="2" id="KW-0472">Membrane</keyword>
<feature type="transmembrane region" description="Helical" evidence="2">
    <location>
        <begin position="22"/>
        <end position="42"/>
    </location>
</feature>
<feature type="transmembrane region" description="Helical" evidence="2">
    <location>
        <begin position="54"/>
        <end position="76"/>
    </location>
</feature>
<organism evidence="3 4">
    <name type="scientific">Pythium oligandrum</name>
    <name type="common">Mycoparasitic fungus</name>
    <dbReference type="NCBI Taxonomy" id="41045"/>
    <lineage>
        <taxon>Eukaryota</taxon>
        <taxon>Sar</taxon>
        <taxon>Stramenopiles</taxon>
        <taxon>Oomycota</taxon>
        <taxon>Peronosporomycetes</taxon>
        <taxon>Pythiales</taxon>
        <taxon>Pythiaceae</taxon>
        <taxon>Pythium</taxon>
    </lineage>
</organism>
<proteinExistence type="predicted"/>
<sequence>MTVGIGMPAIYLFTAVIPGLDLGFRCLVAVLFGPLAVLPAVVLKQLPDPKKQKLGRYLLLGLAATGILCQSAAAIARATSSSSTTSSGTQPRPPAEASVESAKRM</sequence>
<evidence type="ECO:0000256" key="2">
    <source>
        <dbReference type="SAM" id="Phobius"/>
    </source>
</evidence>
<keyword evidence="4" id="KW-1185">Reference proteome</keyword>
<name>A0A8K1C297_PYTOL</name>
<feature type="region of interest" description="Disordered" evidence="1">
    <location>
        <begin position="80"/>
        <end position="105"/>
    </location>
</feature>
<evidence type="ECO:0000256" key="1">
    <source>
        <dbReference type="SAM" id="MobiDB-lite"/>
    </source>
</evidence>
<accession>A0A8K1C297</accession>
<evidence type="ECO:0000313" key="3">
    <source>
        <dbReference type="EMBL" id="TMW55115.1"/>
    </source>
</evidence>
<reference evidence="3" key="1">
    <citation type="submission" date="2019-03" db="EMBL/GenBank/DDBJ databases">
        <title>Long read genome sequence of the mycoparasitic Pythium oligandrum ATCC 38472 isolated from sugarbeet rhizosphere.</title>
        <authorList>
            <person name="Gaulin E."/>
        </authorList>
    </citation>
    <scope>NUCLEOTIDE SEQUENCE</scope>
    <source>
        <strain evidence="3">ATCC 38472_TT</strain>
    </source>
</reference>
<protein>
    <submittedName>
        <fullName evidence="3">Uncharacterized protein</fullName>
    </submittedName>
</protein>
<dbReference type="EMBL" id="SPLM01000149">
    <property type="protein sequence ID" value="TMW55115.1"/>
    <property type="molecule type" value="Genomic_DNA"/>
</dbReference>
<gene>
    <name evidence="3" type="ORF">Poli38472_013877</name>
</gene>